<dbReference type="InterPro" id="IPR050595">
    <property type="entry name" value="Bact_response_regulator"/>
</dbReference>
<feature type="domain" description="Response regulatory" evidence="2">
    <location>
        <begin position="84"/>
        <end position="201"/>
    </location>
</feature>
<dbReference type="GO" id="GO:0000160">
    <property type="term" value="P:phosphorelay signal transduction system"/>
    <property type="evidence" value="ECO:0007669"/>
    <property type="project" value="InterPro"/>
</dbReference>
<keyword evidence="1" id="KW-0597">Phosphoprotein</keyword>
<evidence type="ECO:0000259" key="2">
    <source>
        <dbReference type="PROSITE" id="PS50110"/>
    </source>
</evidence>
<dbReference type="PANTHER" id="PTHR44591:SF3">
    <property type="entry name" value="RESPONSE REGULATORY DOMAIN-CONTAINING PROTEIN"/>
    <property type="match status" value="1"/>
</dbReference>
<name>X1LWA8_9ZZZZ</name>
<evidence type="ECO:0000256" key="1">
    <source>
        <dbReference type="ARBA" id="ARBA00022553"/>
    </source>
</evidence>
<dbReference type="InterPro" id="IPR001789">
    <property type="entry name" value="Sig_transdc_resp-reg_receiver"/>
</dbReference>
<dbReference type="InterPro" id="IPR009061">
    <property type="entry name" value="DNA-bd_dom_put_sf"/>
</dbReference>
<dbReference type="PROSITE" id="PS50110">
    <property type="entry name" value="RESPONSE_REGULATORY"/>
    <property type="match status" value="1"/>
</dbReference>
<sequence>MAHAISTWCEDKKMAKGKNVLTTGDVAKICNVAPRTVSKWFDNGQLKGYRIPGSKDRRIPVSELIRFMKQNNMPTTALPIGKIRVLMVDGYTNAVSALAEDLRNKADYDVQTVASSFETGVVAQKFAPHVILINLLAEDIDAANICKSIRNDEGLQTIKIIAIANQLSDSEAAALLQRGFDGYVSTPADSTEVIKKIEETIAIIY</sequence>
<dbReference type="InterPro" id="IPR041657">
    <property type="entry name" value="HTH_17"/>
</dbReference>
<dbReference type="Gene3D" id="3.40.50.2300">
    <property type="match status" value="1"/>
</dbReference>
<evidence type="ECO:0000313" key="3">
    <source>
        <dbReference type="EMBL" id="GAI06710.1"/>
    </source>
</evidence>
<dbReference type="PANTHER" id="PTHR44591">
    <property type="entry name" value="STRESS RESPONSE REGULATOR PROTEIN 1"/>
    <property type="match status" value="1"/>
</dbReference>
<accession>X1LWA8</accession>
<proteinExistence type="predicted"/>
<dbReference type="SUPFAM" id="SSF52172">
    <property type="entry name" value="CheY-like"/>
    <property type="match status" value="1"/>
</dbReference>
<dbReference type="EMBL" id="BARV01008674">
    <property type="protein sequence ID" value="GAI06710.1"/>
    <property type="molecule type" value="Genomic_DNA"/>
</dbReference>
<reference evidence="3" key="1">
    <citation type="journal article" date="2014" name="Front. Microbiol.">
        <title>High frequency of phylogenetically diverse reductive dehalogenase-homologous genes in deep subseafloor sedimentary metagenomes.</title>
        <authorList>
            <person name="Kawai M."/>
            <person name="Futagami T."/>
            <person name="Toyoda A."/>
            <person name="Takaki Y."/>
            <person name="Nishi S."/>
            <person name="Hori S."/>
            <person name="Arai W."/>
            <person name="Tsubouchi T."/>
            <person name="Morono Y."/>
            <person name="Uchiyama I."/>
            <person name="Ito T."/>
            <person name="Fujiyama A."/>
            <person name="Inagaki F."/>
            <person name="Takami H."/>
        </authorList>
    </citation>
    <scope>NUCLEOTIDE SEQUENCE</scope>
    <source>
        <strain evidence="3">Expedition CK06-06</strain>
    </source>
</reference>
<dbReference type="Pfam" id="PF12728">
    <property type="entry name" value="HTH_17"/>
    <property type="match status" value="1"/>
</dbReference>
<dbReference type="AlphaFoldDB" id="X1LWA8"/>
<organism evidence="3">
    <name type="scientific">marine sediment metagenome</name>
    <dbReference type="NCBI Taxonomy" id="412755"/>
    <lineage>
        <taxon>unclassified sequences</taxon>
        <taxon>metagenomes</taxon>
        <taxon>ecological metagenomes</taxon>
    </lineage>
</organism>
<dbReference type="Pfam" id="PF00072">
    <property type="entry name" value="Response_reg"/>
    <property type="match status" value="1"/>
</dbReference>
<dbReference type="InterPro" id="IPR011006">
    <property type="entry name" value="CheY-like_superfamily"/>
</dbReference>
<gene>
    <name evidence="3" type="ORF">S06H3_17373</name>
</gene>
<dbReference type="SUPFAM" id="SSF46955">
    <property type="entry name" value="Putative DNA-binding domain"/>
    <property type="match status" value="1"/>
</dbReference>
<comment type="caution">
    <text evidence="3">The sequence shown here is derived from an EMBL/GenBank/DDBJ whole genome shotgun (WGS) entry which is preliminary data.</text>
</comment>
<dbReference type="SMART" id="SM00448">
    <property type="entry name" value="REC"/>
    <property type="match status" value="1"/>
</dbReference>
<protein>
    <recommendedName>
        <fullName evidence="2">Response regulatory domain-containing protein</fullName>
    </recommendedName>
</protein>